<dbReference type="KEGG" id="skr:BRX40_18510"/>
<protein>
    <submittedName>
        <fullName evidence="1">Uncharacterized protein</fullName>
    </submittedName>
</protein>
<reference evidence="2 4" key="3">
    <citation type="submission" date="2018-07" db="EMBL/GenBank/DDBJ databases">
        <title>Genomic and Epidemiologic Investigation of an Indolent Hospital Outbreak.</title>
        <authorList>
            <person name="Johnson R.C."/>
            <person name="Deming C."/>
            <person name="Conlan S."/>
            <person name="Zellmer C.J."/>
            <person name="Michelin A.V."/>
            <person name="Lee-Lin S."/>
            <person name="Thomas P.J."/>
            <person name="Park M."/>
            <person name="Weingarten R.A."/>
            <person name="Less J."/>
            <person name="Dekker J.P."/>
            <person name="Frank K.M."/>
            <person name="Musser K.A."/>
            <person name="Mcquiston J.R."/>
            <person name="Henderson D.K."/>
            <person name="Lau A.F."/>
            <person name="Palmore T.N."/>
            <person name="Segre J.A."/>
        </authorList>
    </citation>
    <scope>NUCLEOTIDE SEQUENCE [LARGE SCALE GENOMIC DNA]</scope>
    <source>
        <strain evidence="2 4">SK-NIH.Env10_0317</strain>
    </source>
</reference>
<name>A0A1L6JDY5_9SPHN</name>
<evidence type="ECO:0000313" key="3">
    <source>
        <dbReference type="Proteomes" id="UP000185161"/>
    </source>
</evidence>
<keyword evidence="3" id="KW-1185">Reference proteome</keyword>
<dbReference type="AlphaFoldDB" id="A0A1L6JDY5"/>
<dbReference type="RefSeq" id="WP_075152598.1">
    <property type="nucleotide sequence ID" value="NZ_CP018820.1"/>
</dbReference>
<dbReference type="Proteomes" id="UP000286681">
    <property type="component" value="Unassembled WGS sequence"/>
</dbReference>
<evidence type="ECO:0000313" key="1">
    <source>
        <dbReference type="EMBL" id="APR54142.1"/>
    </source>
</evidence>
<organism evidence="1 3">
    <name type="scientific">Sphingomonas koreensis</name>
    <dbReference type="NCBI Taxonomy" id="93064"/>
    <lineage>
        <taxon>Bacteria</taxon>
        <taxon>Pseudomonadati</taxon>
        <taxon>Pseudomonadota</taxon>
        <taxon>Alphaproteobacteria</taxon>
        <taxon>Sphingomonadales</taxon>
        <taxon>Sphingomonadaceae</taxon>
        <taxon>Sphingomonas</taxon>
    </lineage>
</organism>
<evidence type="ECO:0000313" key="4">
    <source>
        <dbReference type="Proteomes" id="UP000286681"/>
    </source>
</evidence>
<dbReference type="OrthoDB" id="7574055at2"/>
<proteinExistence type="predicted"/>
<sequence>MYSPPATIAPEIIACIAEGRLPTMRELRRVAERIRSELRGAQSVFRWGRSHQARFERRLMLRAALAALAGTGGRIAQPAAIEA</sequence>
<evidence type="ECO:0000313" key="2">
    <source>
        <dbReference type="EMBL" id="RSV03627.1"/>
    </source>
</evidence>
<dbReference type="EMBL" id="QQWO01000007">
    <property type="protein sequence ID" value="RSV03627.1"/>
    <property type="molecule type" value="Genomic_DNA"/>
</dbReference>
<accession>A0A1L6JDY5</accession>
<reference evidence="3" key="2">
    <citation type="submission" date="2016-12" db="EMBL/GenBank/DDBJ databases">
        <title>Whole genome sequencing of Sphingomonas sp. ABOJV.</title>
        <authorList>
            <person name="Conlan S."/>
            <person name="Thomas P.J."/>
            <person name="Mullikin J."/>
            <person name="Palmore T.N."/>
            <person name="Frank K.M."/>
            <person name="Segre J.A."/>
        </authorList>
    </citation>
    <scope>NUCLEOTIDE SEQUENCE [LARGE SCALE GENOMIC DNA]</scope>
    <source>
        <strain evidence="3">ABOJV</strain>
    </source>
</reference>
<reference evidence="1" key="1">
    <citation type="submission" date="2016-12" db="EMBL/GenBank/DDBJ databases">
        <title>Whole genome sequencing of Sphingomonas koreensis.</title>
        <authorList>
            <person name="Conlan S."/>
            <person name="Thomas P.J."/>
            <person name="Mullikin J."/>
            <person name="Palmore T.N."/>
            <person name="Frank K.M."/>
            <person name="Segre J.A."/>
        </authorList>
    </citation>
    <scope>NUCLEOTIDE SEQUENCE</scope>
    <source>
        <strain evidence="1">ABOJV</strain>
    </source>
</reference>
<dbReference type="GeneID" id="44134555"/>
<dbReference type="Proteomes" id="UP000185161">
    <property type="component" value="Chromosome"/>
</dbReference>
<dbReference type="EMBL" id="CP018820">
    <property type="protein sequence ID" value="APR54142.1"/>
    <property type="molecule type" value="Genomic_DNA"/>
</dbReference>
<gene>
    <name evidence="1" type="ORF">BRX40_18510</name>
    <name evidence="2" type="ORF">CA257_10510</name>
</gene>
<dbReference type="STRING" id="93064.BRX40_18510"/>